<evidence type="ECO:0000256" key="13">
    <source>
        <dbReference type="ARBA" id="ARBA00023224"/>
    </source>
</evidence>
<evidence type="ECO:0000256" key="7">
    <source>
        <dbReference type="ARBA" id="ARBA00022989"/>
    </source>
</evidence>
<accession>A0A8T2PBN3</accession>
<evidence type="ECO:0000256" key="15">
    <source>
        <dbReference type="ARBA" id="ARBA00033147"/>
    </source>
</evidence>
<evidence type="ECO:0000256" key="1">
    <source>
        <dbReference type="ARBA" id="ARBA00002833"/>
    </source>
</evidence>
<keyword evidence="14" id="KW-0449">Lipoprotein</keyword>
<evidence type="ECO:0000313" key="19">
    <source>
        <dbReference type="EMBL" id="KAG9347042.1"/>
    </source>
</evidence>
<dbReference type="OrthoDB" id="5977853at2759"/>
<feature type="domain" description="G-protein coupled receptors family 1 profile" evidence="18">
    <location>
        <begin position="60"/>
        <end position="346"/>
    </location>
</feature>
<keyword evidence="8 16" id="KW-0297">G-protein coupled receptor</keyword>
<dbReference type="InterPro" id="IPR017452">
    <property type="entry name" value="GPCR_Rhodpsn_7TM"/>
</dbReference>
<dbReference type="InterPro" id="IPR000276">
    <property type="entry name" value="GPCR_Rhodpsn"/>
</dbReference>
<dbReference type="SMART" id="SM01381">
    <property type="entry name" value="7TM_GPCR_Srsx"/>
    <property type="match status" value="1"/>
</dbReference>
<evidence type="ECO:0000256" key="5">
    <source>
        <dbReference type="ARBA" id="ARBA00022475"/>
    </source>
</evidence>
<feature type="transmembrane region" description="Helical" evidence="17">
    <location>
        <begin position="118"/>
        <end position="139"/>
    </location>
</feature>
<keyword evidence="13 16" id="KW-0807">Transducer</keyword>
<evidence type="ECO:0000256" key="6">
    <source>
        <dbReference type="ARBA" id="ARBA00022692"/>
    </source>
</evidence>
<comment type="subcellular location">
    <subcellularLocation>
        <location evidence="2">Cell membrane</location>
        <topology evidence="2">Multi-pass membrane protein</topology>
    </subcellularLocation>
</comment>
<evidence type="ECO:0000256" key="17">
    <source>
        <dbReference type="SAM" id="Phobius"/>
    </source>
</evidence>
<dbReference type="GO" id="GO:0007267">
    <property type="term" value="P:cell-cell signaling"/>
    <property type="evidence" value="ECO:0007669"/>
    <property type="project" value="TreeGrafter"/>
</dbReference>
<dbReference type="EMBL" id="JAFBMS010000014">
    <property type="protein sequence ID" value="KAG9347042.1"/>
    <property type="molecule type" value="Genomic_DNA"/>
</dbReference>
<dbReference type="PRINTS" id="PR01103">
    <property type="entry name" value="ADRENERGICR"/>
</dbReference>
<dbReference type="GO" id="GO:0007200">
    <property type="term" value="P:phospholipase C-activating G protein-coupled receptor signaling pathway"/>
    <property type="evidence" value="ECO:0007669"/>
    <property type="project" value="TreeGrafter"/>
</dbReference>
<evidence type="ECO:0000256" key="3">
    <source>
        <dbReference type="ARBA" id="ARBA00011539"/>
    </source>
</evidence>
<dbReference type="GO" id="GO:0043410">
    <property type="term" value="P:positive regulation of MAPK cascade"/>
    <property type="evidence" value="ECO:0007669"/>
    <property type="project" value="TreeGrafter"/>
</dbReference>
<dbReference type="PANTHER" id="PTHR24248">
    <property type="entry name" value="ADRENERGIC RECEPTOR-RELATED G-PROTEIN COUPLED RECEPTOR"/>
    <property type="match status" value="1"/>
</dbReference>
<feature type="transmembrane region" description="Helical" evidence="17">
    <location>
        <begin position="330"/>
        <end position="349"/>
    </location>
</feature>
<evidence type="ECO:0000256" key="12">
    <source>
        <dbReference type="ARBA" id="ARBA00023180"/>
    </source>
</evidence>
<comment type="caution">
    <text evidence="19">The sequence shown here is derived from an EMBL/GenBank/DDBJ whole genome shotgun (WGS) entry which is preliminary data.</text>
</comment>
<feature type="transmembrane region" description="Helical" evidence="17">
    <location>
        <begin position="160"/>
        <end position="181"/>
    </location>
</feature>
<dbReference type="FunFam" id="1.20.1070.10:FF:000027">
    <property type="entry name" value="alpha-1A adrenergic receptor"/>
    <property type="match status" value="1"/>
</dbReference>
<keyword evidence="6 16" id="KW-0812">Transmembrane</keyword>
<proteinExistence type="inferred from homology"/>
<dbReference type="PROSITE" id="PS00237">
    <property type="entry name" value="G_PROTEIN_RECEP_F1_1"/>
    <property type="match status" value="1"/>
</dbReference>
<dbReference type="GO" id="GO:0005886">
    <property type="term" value="C:plasma membrane"/>
    <property type="evidence" value="ECO:0007669"/>
    <property type="project" value="UniProtKB-SubCell"/>
</dbReference>
<dbReference type="GO" id="GO:0071880">
    <property type="term" value="P:adenylate cyclase-activating adrenergic receptor signaling pathway"/>
    <property type="evidence" value="ECO:0007669"/>
    <property type="project" value="TreeGrafter"/>
</dbReference>
<keyword evidence="5" id="KW-1003">Cell membrane</keyword>
<dbReference type="PRINTS" id="PR00240">
    <property type="entry name" value="ADRENRGCA1DR"/>
</dbReference>
<dbReference type="Gene3D" id="1.20.1070.10">
    <property type="entry name" value="Rhodopsin 7-helix transmembrane proteins"/>
    <property type="match status" value="1"/>
</dbReference>
<sequence length="494" mass="56020">MTHSNSTNAYYGGNNRGNVVNLSEHLRNISNTTCTNLMWDSQAVGVGLFLCVFILFAIVGNILVILSVLCNRHLQTVTNFFITNLAVADLLLSLIVLPFSACLEVLRCWIFGRVFCNIWAAVDVLCCTASILSLCVISIDRYIGVKHSLKYPTIMTEKKAAVILVVVWISSMVVSAGPLLGWKEPPPVDESVCSITEEPGYALFSSLFSFYLPLTVILVMYFRIYVVARRTTKSLEAGVKKDRNKSKEVVLRIHCRSILEEAAASAKSKTHPLRSSLSVRWMKFSREKRAAKTLGIVVGVFVLCWLPFFLVLPLGSFFPALKPSKSVFKVIFWLGYFNSCVNPIIYPCSSKEFKRAFIRLLKCQCRRRWGSRWRFYDQRWRTSTSSSRREAFGGCRPHCSLRESLSFHDSFHYKERSLSFQGWNFFSPLRTSSFRLKEKMSSLSNRIKNGPGKRSGPTLGRADVSMGMCNDCDCHHSYEQYDAPEYDGLKETDI</sequence>
<reference evidence="19" key="1">
    <citation type="thesis" date="2021" institute="BYU ScholarsArchive" country="Provo, UT, USA">
        <title>Applications of and Algorithms for Genome Assembly and Genomic Analyses with an Emphasis on Marine Teleosts.</title>
        <authorList>
            <person name="Pickett B.D."/>
        </authorList>
    </citation>
    <scope>NUCLEOTIDE SEQUENCE</scope>
    <source>
        <strain evidence="19">HI-2016</strain>
    </source>
</reference>
<evidence type="ECO:0000256" key="4">
    <source>
        <dbReference type="ARBA" id="ARBA00014541"/>
    </source>
</evidence>
<dbReference type="AlphaFoldDB" id="A0A8T2PBN3"/>
<feature type="transmembrane region" description="Helical" evidence="17">
    <location>
        <begin position="201"/>
        <end position="224"/>
    </location>
</feature>
<feature type="transmembrane region" description="Helical" evidence="17">
    <location>
        <begin position="46"/>
        <end position="69"/>
    </location>
</feature>
<dbReference type="GO" id="GO:0004937">
    <property type="term" value="F:alpha1-adrenergic receptor activity"/>
    <property type="evidence" value="ECO:0007669"/>
    <property type="project" value="InterPro"/>
</dbReference>
<dbReference type="GO" id="GO:0045907">
    <property type="term" value="P:positive regulation of vasoconstriction"/>
    <property type="evidence" value="ECO:0007669"/>
    <property type="project" value="TreeGrafter"/>
</dbReference>
<dbReference type="SUPFAM" id="SSF81321">
    <property type="entry name" value="Family A G protein-coupled receptor-like"/>
    <property type="match status" value="1"/>
</dbReference>
<keyword evidence="11 16" id="KW-0675">Receptor</keyword>
<comment type="subunit">
    <text evidence="3">Interacts with FLNA (via filamin repeat 21); increases PKA-mediated phosphorylation of FLNA.</text>
</comment>
<dbReference type="Pfam" id="PF00001">
    <property type="entry name" value="7tm_1"/>
    <property type="match status" value="1"/>
</dbReference>
<name>A0A8T2PBN3_9TELE</name>
<keyword evidence="9 17" id="KW-0472">Membrane</keyword>
<feature type="transmembrane region" description="Helical" evidence="17">
    <location>
        <begin position="81"/>
        <end position="106"/>
    </location>
</feature>
<dbReference type="PANTHER" id="PTHR24248:SF14">
    <property type="entry name" value="ALPHA-1D ADRENERGIC RECEPTOR"/>
    <property type="match status" value="1"/>
</dbReference>
<keyword evidence="10" id="KW-0564">Palmitate</keyword>
<keyword evidence="12" id="KW-0325">Glycoprotein</keyword>
<evidence type="ECO:0000256" key="9">
    <source>
        <dbReference type="ARBA" id="ARBA00023136"/>
    </source>
</evidence>
<comment type="function">
    <text evidence="1">This alpha-adrenergic receptor mediates its effect through the influx of extracellular calcium.</text>
</comment>
<gene>
    <name evidence="19" type="ORF">JZ751_005969</name>
</gene>
<evidence type="ECO:0000256" key="11">
    <source>
        <dbReference type="ARBA" id="ARBA00023170"/>
    </source>
</evidence>
<evidence type="ECO:0000256" key="10">
    <source>
        <dbReference type="ARBA" id="ARBA00023139"/>
    </source>
</evidence>
<evidence type="ECO:0000256" key="16">
    <source>
        <dbReference type="RuleBase" id="RU000688"/>
    </source>
</evidence>
<organism evidence="19 20">
    <name type="scientific">Albula glossodonta</name>
    <name type="common">roundjaw bonefish</name>
    <dbReference type="NCBI Taxonomy" id="121402"/>
    <lineage>
        <taxon>Eukaryota</taxon>
        <taxon>Metazoa</taxon>
        <taxon>Chordata</taxon>
        <taxon>Craniata</taxon>
        <taxon>Vertebrata</taxon>
        <taxon>Euteleostomi</taxon>
        <taxon>Actinopterygii</taxon>
        <taxon>Neopterygii</taxon>
        <taxon>Teleostei</taxon>
        <taxon>Albuliformes</taxon>
        <taxon>Albulidae</taxon>
        <taxon>Albula</taxon>
    </lineage>
</organism>
<evidence type="ECO:0000256" key="14">
    <source>
        <dbReference type="ARBA" id="ARBA00023288"/>
    </source>
</evidence>
<dbReference type="PRINTS" id="PR00237">
    <property type="entry name" value="GPCRRHODOPSN"/>
</dbReference>
<dbReference type="InterPro" id="IPR002233">
    <property type="entry name" value="ADR_fam"/>
</dbReference>
<evidence type="ECO:0000259" key="18">
    <source>
        <dbReference type="PROSITE" id="PS50262"/>
    </source>
</evidence>
<evidence type="ECO:0000313" key="20">
    <source>
        <dbReference type="Proteomes" id="UP000824540"/>
    </source>
</evidence>
<keyword evidence="7 17" id="KW-1133">Transmembrane helix</keyword>
<dbReference type="Proteomes" id="UP000824540">
    <property type="component" value="Unassembled WGS sequence"/>
</dbReference>
<comment type="similarity">
    <text evidence="16">Belongs to the G-protein coupled receptor 1 family.</text>
</comment>
<evidence type="ECO:0000256" key="2">
    <source>
        <dbReference type="ARBA" id="ARBA00004651"/>
    </source>
</evidence>
<feature type="transmembrane region" description="Helical" evidence="17">
    <location>
        <begin position="290"/>
        <end position="310"/>
    </location>
</feature>
<keyword evidence="20" id="KW-1185">Reference proteome</keyword>
<evidence type="ECO:0000256" key="8">
    <source>
        <dbReference type="ARBA" id="ARBA00023040"/>
    </source>
</evidence>
<protein>
    <recommendedName>
        <fullName evidence="4">Alpha-1D adrenergic receptor</fullName>
    </recommendedName>
    <alternativeName>
        <fullName evidence="15">Alpha-1D adrenoreceptor</fullName>
    </alternativeName>
</protein>
<dbReference type="GO" id="GO:0007204">
    <property type="term" value="P:positive regulation of cytosolic calcium ion concentration"/>
    <property type="evidence" value="ECO:0007669"/>
    <property type="project" value="TreeGrafter"/>
</dbReference>
<dbReference type="PROSITE" id="PS50262">
    <property type="entry name" value="G_PROTEIN_RECEP_F1_2"/>
    <property type="match status" value="1"/>
</dbReference>
<dbReference type="InterPro" id="IPR000363">
    <property type="entry name" value="ADRA1D_rcpt"/>
</dbReference>